<protein>
    <submittedName>
        <fullName evidence="1">Gamma carbonic anhydrase family protein</fullName>
    </submittedName>
</protein>
<dbReference type="Proteomes" id="UP000189369">
    <property type="component" value="Chromosome"/>
</dbReference>
<dbReference type="STRING" id="643674.PAEH1_07215"/>
<proteinExistence type="predicted"/>
<organism evidence="1 2">
    <name type="scientific">Paenalcaligenes hominis</name>
    <dbReference type="NCBI Taxonomy" id="643674"/>
    <lineage>
        <taxon>Bacteria</taxon>
        <taxon>Pseudomonadati</taxon>
        <taxon>Pseudomonadota</taxon>
        <taxon>Betaproteobacteria</taxon>
        <taxon>Burkholderiales</taxon>
        <taxon>Alcaligenaceae</taxon>
        <taxon>Paenalcaligenes</taxon>
    </lineage>
</organism>
<evidence type="ECO:0000313" key="2">
    <source>
        <dbReference type="Proteomes" id="UP000189369"/>
    </source>
</evidence>
<dbReference type="AlphaFoldDB" id="A0A1U9K005"/>
<dbReference type="Pfam" id="PF00132">
    <property type="entry name" value="Hexapep"/>
    <property type="match status" value="1"/>
</dbReference>
<dbReference type="KEGG" id="phn:PAEH1_07215"/>
<reference evidence="1 2" key="1">
    <citation type="submission" date="2017-01" db="EMBL/GenBank/DDBJ databases">
        <title>Complete Genome Sequence of Paenalcaligenes hominis, Isolated from a paraplegic Patient with neurogenic bladder.</title>
        <authorList>
            <person name="Mukhopadhyay R."/>
            <person name="Joaquin J."/>
            <person name="Hogue R."/>
            <person name="Kilaru A."/>
            <person name="Jospin G."/>
            <person name="Mars K."/>
            <person name="Eisen J.A."/>
            <person name="Chaturvedi V."/>
        </authorList>
    </citation>
    <scope>NUCLEOTIDE SEQUENCE [LARGE SCALE GENOMIC DNA]</scope>
    <source>
        <strain evidence="1 2">15S00501</strain>
    </source>
</reference>
<dbReference type="InterPro" id="IPR047324">
    <property type="entry name" value="LbH_gamma_CA-like"/>
</dbReference>
<dbReference type="PANTHER" id="PTHR13061">
    <property type="entry name" value="DYNACTIN SUBUNIT P25"/>
    <property type="match status" value="1"/>
</dbReference>
<dbReference type="Gene3D" id="2.160.10.10">
    <property type="entry name" value="Hexapeptide repeat proteins"/>
    <property type="match status" value="1"/>
</dbReference>
<evidence type="ECO:0000313" key="1">
    <source>
        <dbReference type="EMBL" id="AQS51393.1"/>
    </source>
</evidence>
<dbReference type="InterPro" id="IPR011004">
    <property type="entry name" value="Trimer_LpxA-like_sf"/>
</dbReference>
<dbReference type="SUPFAM" id="SSF51161">
    <property type="entry name" value="Trimeric LpxA-like enzymes"/>
    <property type="match status" value="1"/>
</dbReference>
<dbReference type="InterPro" id="IPR050484">
    <property type="entry name" value="Transf_Hexapept/Carb_Anhydrase"/>
</dbReference>
<dbReference type="InterPro" id="IPR001451">
    <property type="entry name" value="Hexapep"/>
</dbReference>
<dbReference type="CDD" id="cd04645">
    <property type="entry name" value="LbH_gamma_CA_like"/>
    <property type="match status" value="1"/>
</dbReference>
<sequence>MTIYQFQNKKPTIADCAYIAAEAVVIGDVHLGKQVSVWPGAVLRGDNEPIALGDGSNAQEGAVFHTDPGFPLTVGKHVTVGHQAMLHGCTIEDHCLIGIQAVVLNGAVIGAESLVGAGALVTENKVFPPRSLILGSPAKAVRTLTDEDIRAMQKNARTYIERGQAFKKELVKLS</sequence>
<dbReference type="EMBL" id="CP019697">
    <property type="protein sequence ID" value="AQS51393.1"/>
    <property type="molecule type" value="Genomic_DNA"/>
</dbReference>
<accession>A0A1U9K005</accession>
<dbReference type="OrthoDB" id="9803036at2"/>
<dbReference type="PANTHER" id="PTHR13061:SF29">
    <property type="entry name" value="GAMMA CARBONIC ANHYDRASE-LIKE 1, MITOCHONDRIAL-RELATED"/>
    <property type="match status" value="1"/>
</dbReference>
<gene>
    <name evidence="1" type="ORF">PAEH1_07215</name>
</gene>
<name>A0A1U9K005_9BURK</name>